<gene>
    <name evidence="2" type="ORF">SAMN04487924_14512</name>
</gene>
<feature type="signal peptide" evidence="1">
    <location>
        <begin position="1"/>
        <end position="19"/>
    </location>
</feature>
<evidence type="ECO:0000256" key="1">
    <source>
        <dbReference type="SAM" id="SignalP"/>
    </source>
</evidence>
<feature type="chain" id="PRO_5014251599" evidence="1">
    <location>
        <begin position="20"/>
        <end position="518"/>
    </location>
</feature>
<accession>A0A174IC69</accession>
<protein>
    <submittedName>
        <fullName evidence="2">Trypsin-like peptidase domain-containing protein</fullName>
    </submittedName>
</protein>
<dbReference type="Proteomes" id="UP000183040">
    <property type="component" value="Unassembled WGS sequence"/>
</dbReference>
<dbReference type="AlphaFoldDB" id="A0A174IC69"/>
<dbReference type="Pfam" id="PF13365">
    <property type="entry name" value="Trypsin_2"/>
    <property type="match status" value="1"/>
</dbReference>
<reference evidence="2 3" key="1">
    <citation type="submission" date="2016-10" db="EMBL/GenBank/DDBJ databases">
        <authorList>
            <person name="de Groot N.N."/>
        </authorList>
    </citation>
    <scope>NUCLEOTIDE SEQUENCE [LARGE SCALE GENOMIC DNA]</scope>
    <source>
        <strain evidence="2 3">NLAE-zl-G339</strain>
    </source>
</reference>
<dbReference type="PANTHER" id="PTHR43019:SF23">
    <property type="entry name" value="PROTEASE DO-LIKE 5, CHLOROPLASTIC"/>
    <property type="match status" value="1"/>
</dbReference>
<dbReference type="PRINTS" id="PR00834">
    <property type="entry name" value="PROTEASES2C"/>
</dbReference>
<dbReference type="GO" id="GO:0006508">
    <property type="term" value="P:proteolysis"/>
    <property type="evidence" value="ECO:0007669"/>
    <property type="project" value="InterPro"/>
</dbReference>
<sequence>MKRQLLILLFYLGNTNLFAQDLTIKQLITKAENAIFTVFAADEQGNTFSQGSGFFISAQGVGITNYHVLDGAHSGYIKDKNGNKYKIKSILDYNPNTDLVKFQVENTNLKSFNYLHISYRTQVKGEQIINISSPLGLEQTVSTGIISSIRTDEMHGSILQITAPISHGSSGSPVMDMKGNVVGIATFCREGGQSLNFAVNATQISKLSHKRNISVSQMNTNPLETKMVKSANDAYFMGDTNKALSLLDNELKTNPSNHLAFYMKGMIEFSIKNVESALSNLIKACEIGKDISFYYKQLGKCYFQLYIYTHDTSYAEYALNAYSKGLQLTTEDAELFYHIGILFYQYALKSTENPYSDNNKQLYLKAQEALDYSIKIYPTAEAYTARADVKKMIRNYGSAILDCDKAIELAPDYYRGYFTRGDIKIFDIGSYEGIVDLERALFFVLDPKEKADILGLRATAYERKAFQELGANAGDLAAKAILDYEEAYKLSNQPMYQEFKNKLIDKIKEYVQQRGSFP</sequence>
<evidence type="ECO:0000313" key="2">
    <source>
        <dbReference type="EMBL" id="SEB16965.1"/>
    </source>
</evidence>
<dbReference type="Gene3D" id="1.25.40.10">
    <property type="entry name" value="Tetratricopeptide repeat domain"/>
    <property type="match status" value="2"/>
</dbReference>
<dbReference type="Gene3D" id="2.40.10.120">
    <property type="match status" value="1"/>
</dbReference>
<proteinExistence type="predicted"/>
<organism evidence="2 3">
    <name type="scientific">Bacteroides xylanisolvens</name>
    <dbReference type="NCBI Taxonomy" id="371601"/>
    <lineage>
        <taxon>Bacteria</taxon>
        <taxon>Pseudomonadati</taxon>
        <taxon>Bacteroidota</taxon>
        <taxon>Bacteroidia</taxon>
        <taxon>Bacteroidales</taxon>
        <taxon>Bacteroidaceae</taxon>
        <taxon>Bacteroides</taxon>
    </lineage>
</organism>
<dbReference type="PANTHER" id="PTHR43019">
    <property type="entry name" value="SERINE ENDOPROTEASE DEGS"/>
    <property type="match status" value="1"/>
</dbReference>
<dbReference type="RefSeq" id="WP_055236065.1">
    <property type="nucleotide sequence ID" value="NZ_DAWCUS010000040.1"/>
</dbReference>
<dbReference type="SMART" id="SM00028">
    <property type="entry name" value="TPR"/>
    <property type="match status" value="2"/>
</dbReference>
<dbReference type="GO" id="GO:0004252">
    <property type="term" value="F:serine-type endopeptidase activity"/>
    <property type="evidence" value="ECO:0007669"/>
    <property type="project" value="InterPro"/>
</dbReference>
<dbReference type="SUPFAM" id="SSF50494">
    <property type="entry name" value="Trypsin-like serine proteases"/>
    <property type="match status" value="1"/>
</dbReference>
<name>A0A174IC69_9BACE</name>
<dbReference type="EMBL" id="FNRP01000045">
    <property type="protein sequence ID" value="SEB16965.1"/>
    <property type="molecule type" value="Genomic_DNA"/>
</dbReference>
<dbReference type="SUPFAM" id="SSF48452">
    <property type="entry name" value="TPR-like"/>
    <property type="match status" value="1"/>
</dbReference>
<dbReference type="InterPro" id="IPR011990">
    <property type="entry name" value="TPR-like_helical_dom_sf"/>
</dbReference>
<dbReference type="InterPro" id="IPR001940">
    <property type="entry name" value="Peptidase_S1C"/>
</dbReference>
<keyword evidence="1" id="KW-0732">Signal</keyword>
<dbReference type="InterPro" id="IPR009003">
    <property type="entry name" value="Peptidase_S1_PA"/>
</dbReference>
<evidence type="ECO:0000313" key="3">
    <source>
        <dbReference type="Proteomes" id="UP000183040"/>
    </source>
</evidence>
<dbReference type="InterPro" id="IPR019734">
    <property type="entry name" value="TPR_rpt"/>
</dbReference>